<protein>
    <submittedName>
        <fullName evidence="1">Streptomycin 6-kinase (Streptidine kinase) (Streptomycin 6-phosphotransferase) (APH(6))</fullName>
        <ecNumber evidence="1">2.7.1.72</ecNumber>
    </submittedName>
</protein>
<gene>
    <name evidence="1" type="ORF">AVDCRST_MAG33-1654</name>
</gene>
<keyword evidence="1" id="KW-0418">Kinase</keyword>
<evidence type="ECO:0000313" key="1">
    <source>
        <dbReference type="EMBL" id="CAA9560843.1"/>
    </source>
</evidence>
<dbReference type="GO" id="GO:0019748">
    <property type="term" value="P:secondary metabolic process"/>
    <property type="evidence" value="ECO:0007669"/>
    <property type="project" value="InterPro"/>
</dbReference>
<reference evidence="1" key="1">
    <citation type="submission" date="2020-02" db="EMBL/GenBank/DDBJ databases">
        <authorList>
            <person name="Meier V. D."/>
        </authorList>
    </citation>
    <scope>NUCLEOTIDE SEQUENCE</scope>
    <source>
        <strain evidence="1">AVDCRST_MAG33</strain>
    </source>
</reference>
<keyword evidence="1" id="KW-0808">Transferase</keyword>
<dbReference type="SUPFAM" id="SSF56112">
    <property type="entry name" value="Protein kinase-like (PK-like)"/>
    <property type="match status" value="1"/>
</dbReference>
<dbReference type="InterPro" id="IPR006748">
    <property type="entry name" value="NH2Glyco/OHUrea_AB-resist_kin"/>
</dbReference>
<name>A0A6J4UV78_9BACT</name>
<accession>A0A6J4UV78</accession>
<dbReference type="EC" id="2.7.1.72" evidence="1"/>
<dbReference type="Gene3D" id="3.90.1200.10">
    <property type="match status" value="1"/>
</dbReference>
<sequence>MILPGAIEQTITAMHGEAGRAWLDDLPRRVAGYARRWQLTMMPPFGNLSFNYAAPGLRADGIPVVLKICYPGPEVQTEMAALRIAGGNGMVRLLAKDVAGATMLLQRAVPGDMLIDHPDDEAATQIAAGVMVASWRTAPEDHPFPTVAGWGRGFERMRARFDGGTGPLPADLTGRAERLFADLVASSPAPVVLHGDLHHYNILRDADGWLAIDPKGVAGEPAYEIGALMRNRLPAMADEAAGLEVLVRRLRIVAGVTGLDPERMRQWTVAQALLSAWWTIEDGGDIASTEDVIRTAEILERVTL</sequence>
<dbReference type="Pfam" id="PF04655">
    <property type="entry name" value="APH_6_hur"/>
    <property type="match status" value="1"/>
</dbReference>
<organism evidence="1">
    <name type="scientific">uncultured Thermomicrobiales bacterium</name>
    <dbReference type="NCBI Taxonomy" id="1645740"/>
    <lineage>
        <taxon>Bacteria</taxon>
        <taxon>Pseudomonadati</taxon>
        <taxon>Thermomicrobiota</taxon>
        <taxon>Thermomicrobia</taxon>
        <taxon>Thermomicrobiales</taxon>
        <taxon>environmental samples</taxon>
    </lineage>
</organism>
<proteinExistence type="predicted"/>
<dbReference type="GO" id="GO:0050300">
    <property type="term" value="F:aminoglycoside 6-kinase activity"/>
    <property type="evidence" value="ECO:0007669"/>
    <property type="project" value="UniProtKB-EC"/>
</dbReference>
<dbReference type="EMBL" id="CADCWK010000170">
    <property type="protein sequence ID" value="CAA9560843.1"/>
    <property type="molecule type" value="Genomic_DNA"/>
</dbReference>
<dbReference type="InterPro" id="IPR011009">
    <property type="entry name" value="Kinase-like_dom_sf"/>
</dbReference>
<dbReference type="AlphaFoldDB" id="A0A6J4UV78"/>